<dbReference type="AlphaFoldDB" id="A0A3S0R5K9"/>
<keyword evidence="2" id="KW-1185">Reference proteome</keyword>
<comment type="caution">
    <text evidence="1">The sequence shown here is derived from an EMBL/GenBank/DDBJ whole genome shotgun (WGS) entry which is preliminary data.</text>
</comment>
<evidence type="ECO:0000313" key="2">
    <source>
        <dbReference type="Proteomes" id="UP000274358"/>
    </source>
</evidence>
<name>A0A3S0R5K9_9GAMM</name>
<dbReference type="RefSeq" id="WP_126683827.1">
    <property type="nucleotide sequence ID" value="NZ_RYYV01000003.1"/>
</dbReference>
<evidence type="ECO:0000313" key="1">
    <source>
        <dbReference type="EMBL" id="RUL78388.1"/>
    </source>
</evidence>
<sequence>MSEKHPPLDLDQYRALAEDWFEWNERLWPKPSGPGHFNSQIWPLALAAKDQGMWELAVTAAGFAQLIQPPLIRGKADQDLSLVVNALVNRPEWVDLSGFGTFAGQVVSTPLGMITDSARHLNNIFKKYQPVAATSMGCLSYCRDRHPEDREAFLRCLDGC</sequence>
<organism evidence="1 2">
    <name type="scientific">Dyella choica</name>
    <dbReference type="NCBI Taxonomy" id="1927959"/>
    <lineage>
        <taxon>Bacteria</taxon>
        <taxon>Pseudomonadati</taxon>
        <taxon>Pseudomonadota</taxon>
        <taxon>Gammaproteobacteria</taxon>
        <taxon>Lysobacterales</taxon>
        <taxon>Rhodanobacteraceae</taxon>
        <taxon>Dyella</taxon>
    </lineage>
</organism>
<dbReference type="Proteomes" id="UP000274358">
    <property type="component" value="Unassembled WGS sequence"/>
</dbReference>
<gene>
    <name evidence="1" type="ORF">EKH80_06085</name>
</gene>
<dbReference type="OrthoDB" id="5722425at2"/>
<dbReference type="EMBL" id="RYYV01000003">
    <property type="protein sequence ID" value="RUL78388.1"/>
    <property type="molecule type" value="Genomic_DNA"/>
</dbReference>
<reference evidence="1 2" key="1">
    <citation type="submission" date="2018-12" db="EMBL/GenBank/DDBJ databases">
        <title>Dyella dinghuensis sp. nov. DHOA06 and Dyella choica sp. nov. 4M-K27, isolated from forest soil.</title>
        <authorList>
            <person name="Qiu L.-H."/>
            <person name="Gao Z.-H."/>
        </authorList>
    </citation>
    <scope>NUCLEOTIDE SEQUENCE [LARGE SCALE GENOMIC DNA]</scope>
    <source>
        <strain evidence="1 2">4M-K27</strain>
    </source>
</reference>
<accession>A0A3S0R5K9</accession>
<proteinExistence type="predicted"/>
<protein>
    <submittedName>
        <fullName evidence="1">Uncharacterized protein</fullName>
    </submittedName>
</protein>